<reference evidence="14" key="1">
    <citation type="journal article" date="2014" name="Int. J. Syst. Evol. Microbiol.">
        <title>Complete genome sequence of Corynebacterium casei LMG S-19264T (=DSM 44701T), isolated from a smear-ripened cheese.</title>
        <authorList>
            <consortium name="US DOE Joint Genome Institute (JGI-PGF)"/>
            <person name="Walter F."/>
            <person name="Albersmeier A."/>
            <person name="Kalinowski J."/>
            <person name="Ruckert C."/>
        </authorList>
    </citation>
    <scope>NUCLEOTIDE SEQUENCE</scope>
    <source>
        <strain evidence="14">CGMCC 1.15760</strain>
    </source>
</reference>
<dbReference type="FunFam" id="1.10.3470.10:FF:000001">
    <property type="entry name" value="Vitamin B12 ABC transporter permease BtuC"/>
    <property type="match status" value="1"/>
</dbReference>
<feature type="transmembrane region" description="Helical" evidence="13">
    <location>
        <begin position="231"/>
        <end position="259"/>
    </location>
</feature>
<feature type="transmembrane region" description="Helical" evidence="13">
    <location>
        <begin position="108"/>
        <end position="129"/>
    </location>
</feature>
<dbReference type="InterPro" id="IPR000522">
    <property type="entry name" value="ABC_transptr_permease_BtuC"/>
</dbReference>
<dbReference type="AlphaFoldDB" id="A0A917LG39"/>
<evidence type="ECO:0000256" key="12">
    <source>
        <dbReference type="ARBA" id="ARBA00031465"/>
    </source>
</evidence>
<evidence type="ECO:0000256" key="3">
    <source>
        <dbReference type="ARBA" id="ARBA00018524"/>
    </source>
</evidence>
<keyword evidence="5" id="KW-1003">Cell membrane</keyword>
<keyword evidence="9 13" id="KW-0472">Membrane</keyword>
<evidence type="ECO:0000256" key="2">
    <source>
        <dbReference type="ARBA" id="ARBA00007935"/>
    </source>
</evidence>
<evidence type="ECO:0000313" key="15">
    <source>
        <dbReference type="Proteomes" id="UP000616608"/>
    </source>
</evidence>
<evidence type="ECO:0000256" key="4">
    <source>
        <dbReference type="ARBA" id="ARBA00022448"/>
    </source>
</evidence>
<protein>
    <recommendedName>
        <fullName evidence="3">Probable heme-iron transport system permease protein IsdF</fullName>
    </recommendedName>
    <alternativeName>
        <fullName evidence="12">Iron-regulated surface determinant protein F</fullName>
    </alternativeName>
    <alternativeName>
        <fullName evidence="11">Staphylococcal iron-regulated protein G</fullName>
    </alternativeName>
</protein>
<dbReference type="Proteomes" id="UP000616608">
    <property type="component" value="Unassembled WGS sequence"/>
</dbReference>
<keyword evidence="4" id="KW-0813">Transport</keyword>
<feature type="transmembrane region" description="Helical" evidence="13">
    <location>
        <begin position="81"/>
        <end position="102"/>
    </location>
</feature>
<gene>
    <name evidence="14" type="primary">fhuB</name>
    <name evidence="14" type="ORF">GCM10007425_13240</name>
</gene>
<dbReference type="EMBL" id="BMJT01000004">
    <property type="protein sequence ID" value="GGG20183.1"/>
    <property type="molecule type" value="Genomic_DNA"/>
</dbReference>
<dbReference type="Pfam" id="PF01032">
    <property type="entry name" value="FecCD"/>
    <property type="match status" value="1"/>
</dbReference>
<dbReference type="CDD" id="cd06550">
    <property type="entry name" value="TM_ABC_iron-siderophores_like"/>
    <property type="match status" value="1"/>
</dbReference>
<keyword evidence="8" id="KW-0408">Iron</keyword>
<feature type="transmembrane region" description="Helical" evidence="13">
    <location>
        <begin position="141"/>
        <end position="166"/>
    </location>
</feature>
<dbReference type="PANTHER" id="PTHR30472">
    <property type="entry name" value="FERRIC ENTEROBACTIN TRANSPORT SYSTEM PERMEASE PROTEIN"/>
    <property type="match status" value="1"/>
</dbReference>
<comment type="function">
    <text evidence="10">Part of the binding-protein-dependent transport system for heme-iron. Responsible for the translocation of the substrate across the membrane.</text>
</comment>
<evidence type="ECO:0000313" key="14">
    <source>
        <dbReference type="EMBL" id="GGG20183.1"/>
    </source>
</evidence>
<evidence type="ECO:0000256" key="10">
    <source>
        <dbReference type="ARBA" id="ARBA00025320"/>
    </source>
</evidence>
<dbReference type="RefSeq" id="WP_188614250.1">
    <property type="nucleotide sequence ID" value="NZ_BMJT01000004.1"/>
</dbReference>
<dbReference type="SUPFAM" id="SSF81345">
    <property type="entry name" value="ABC transporter involved in vitamin B12 uptake, BtuC"/>
    <property type="match status" value="1"/>
</dbReference>
<keyword evidence="6 13" id="KW-0812">Transmembrane</keyword>
<organism evidence="14 15">
    <name type="scientific">Lysinibacillus alkalisoli</name>
    <dbReference type="NCBI Taxonomy" id="1911548"/>
    <lineage>
        <taxon>Bacteria</taxon>
        <taxon>Bacillati</taxon>
        <taxon>Bacillota</taxon>
        <taxon>Bacilli</taxon>
        <taxon>Bacillales</taxon>
        <taxon>Bacillaceae</taxon>
        <taxon>Lysinibacillus</taxon>
    </lineage>
</organism>
<evidence type="ECO:0000256" key="1">
    <source>
        <dbReference type="ARBA" id="ARBA00004651"/>
    </source>
</evidence>
<evidence type="ECO:0000256" key="5">
    <source>
        <dbReference type="ARBA" id="ARBA00022475"/>
    </source>
</evidence>
<dbReference type="GO" id="GO:0005886">
    <property type="term" value="C:plasma membrane"/>
    <property type="evidence" value="ECO:0007669"/>
    <property type="project" value="UniProtKB-SubCell"/>
</dbReference>
<keyword evidence="7 13" id="KW-1133">Transmembrane helix</keyword>
<dbReference type="GO" id="GO:0022857">
    <property type="term" value="F:transmembrane transporter activity"/>
    <property type="evidence" value="ECO:0007669"/>
    <property type="project" value="InterPro"/>
</dbReference>
<comment type="caution">
    <text evidence="14">The sequence shown here is derived from an EMBL/GenBank/DDBJ whole genome shotgun (WGS) entry which is preliminary data.</text>
</comment>
<feature type="transmembrane region" description="Helical" evidence="13">
    <location>
        <begin position="186"/>
        <end position="211"/>
    </location>
</feature>
<feature type="transmembrane region" description="Helical" evidence="13">
    <location>
        <begin position="297"/>
        <end position="317"/>
    </location>
</feature>
<evidence type="ECO:0000256" key="9">
    <source>
        <dbReference type="ARBA" id="ARBA00023136"/>
    </source>
</evidence>
<evidence type="ECO:0000256" key="7">
    <source>
        <dbReference type="ARBA" id="ARBA00022989"/>
    </source>
</evidence>
<evidence type="ECO:0000256" key="6">
    <source>
        <dbReference type="ARBA" id="ARBA00022692"/>
    </source>
</evidence>
<dbReference type="PANTHER" id="PTHR30472:SF21">
    <property type="entry name" value="HEME-IRON TRANSPORT SYSTEM PERMEASE PROTEIN ISDF-RELATED"/>
    <property type="match status" value="1"/>
</dbReference>
<dbReference type="GO" id="GO:0033214">
    <property type="term" value="P:siderophore-iron import into cell"/>
    <property type="evidence" value="ECO:0007669"/>
    <property type="project" value="TreeGrafter"/>
</dbReference>
<dbReference type="Gene3D" id="1.10.3470.10">
    <property type="entry name" value="ABC transporter involved in vitamin B12 uptake, BtuC"/>
    <property type="match status" value="1"/>
</dbReference>
<comment type="similarity">
    <text evidence="2">Belongs to the binding-protein-dependent transport system permease family. FecCD subfamily.</text>
</comment>
<evidence type="ECO:0000256" key="13">
    <source>
        <dbReference type="SAM" id="Phobius"/>
    </source>
</evidence>
<reference evidence="14" key="2">
    <citation type="submission" date="2020-09" db="EMBL/GenBank/DDBJ databases">
        <authorList>
            <person name="Sun Q."/>
            <person name="Zhou Y."/>
        </authorList>
    </citation>
    <scope>NUCLEOTIDE SEQUENCE</scope>
    <source>
        <strain evidence="14">CGMCC 1.15760</strain>
    </source>
</reference>
<accession>A0A917LG39</accession>
<feature type="transmembrane region" description="Helical" evidence="13">
    <location>
        <begin position="54"/>
        <end position="74"/>
    </location>
</feature>
<feature type="transmembrane region" description="Helical" evidence="13">
    <location>
        <begin position="271"/>
        <end position="290"/>
    </location>
</feature>
<keyword evidence="15" id="KW-1185">Reference proteome</keyword>
<evidence type="ECO:0000256" key="8">
    <source>
        <dbReference type="ARBA" id="ARBA00023004"/>
    </source>
</evidence>
<comment type="subcellular location">
    <subcellularLocation>
        <location evidence="1">Cell membrane</location>
        <topology evidence="1">Multi-pass membrane protein</topology>
    </subcellularLocation>
</comment>
<dbReference type="InterPro" id="IPR037294">
    <property type="entry name" value="ABC_BtuC-like"/>
</dbReference>
<evidence type="ECO:0000256" key="11">
    <source>
        <dbReference type="ARBA" id="ARBA00031149"/>
    </source>
</evidence>
<sequence>MSKKAMHFSIVVLLLLVAIGYAATTGSIEMGFFEFFTHLFTEDSRMEAIRDLRFPRIIVALFAGAALSVSGVLLQSVMRNPLADAGVIGISAGASFMKLFIISVVPTLFFFTPLFAFLGGALACFLVFALSWKSGLNPLKLILVGIAVNAVFTGLTEAFISLGGSLNVAATSVVGSNLTMRTWDDVIVIASYGMIGLLAAFAMYHWCNLLVLQDKTAKSLGFNVARARLMIAAIAVLLAAISVVVAGVIAFVGLLVPHIARRLVGYDHKILIPYTALAGALLILVADTIGRTILPPLEIPASTIMAIIGGPFLIFLLRKE</sequence>
<proteinExistence type="inferred from homology"/>
<name>A0A917LG39_9BACI</name>